<organism evidence="2 3">
    <name type="scientific">Cordylochernes scorpioides</name>
    <dbReference type="NCBI Taxonomy" id="51811"/>
    <lineage>
        <taxon>Eukaryota</taxon>
        <taxon>Metazoa</taxon>
        <taxon>Ecdysozoa</taxon>
        <taxon>Arthropoda</taxon>
        <taxon>Chelicerata</taxon>
        <taxon>Arachnida</taxon>
        <taxon>Pseudoscorpiones</taxon>
        <taxon>Cheliferoidea</taxon>
        <taxon>Chernetidae</taxon>
        <taxon>Cordylochernes</taxon>
    </lineage>
</organism>
<keyword evidence="3" id="KW-1185">Reference proteome</keyword>
<reference evidence="2 3" key="1">
    <citation type="submission" date="2022-01" db="EMBL/GenBank/DDBJ databases">
        <title>A chromosomal length assembly of Cordylochernes scorpioides.</title>
        <authorList>
            <person name="Zeh D."/>
            <person name="Zeh J."/>
        </authorList>
    </citation>
    <scope>NUCLEOTIDE SEQUENCE [LARGE SCALE GENOMIC DNA]</scope>
    <source>
        <strain evidence="2">IN4F17</strain>
        <tissue evidence="2">Whole Body</tissue>
    </source>
</reference>
<dbReference type="Proteomes" id="UP001235939">
    <property type="component" value="Chromosome 14"/>
</dbReference>
<sequence length="163" mass="18430">MASGALYAISKATNASTAFGRMACKRLAYFYQGTLILAQRTPEEGSPPSRIPCRLSHQRQPQVHHRLQHQLQLHHQPHLQLLHLLHRPKISPLLTHPLLHQGYPVVLRSLNIFAGHALDGPGKPNDLYITRRDEKRGDPSFVSLRDPLEDPEAAQRSPRAIFQ</sequence>
<gene>
    <name evidence="2" type="ORF">LAZ67_14001969</name>
</gene>
<protein>
    <submittedName>
        <fullName evidence="2">Uncharacterized protein</fullName>
    </submittedName>
</protein>
<evidence type="ECO:0000313" key="2">
    <source>
        <dbReference type="EMBL" id="UYV76760.1"/>
    </source>
</evidence>
<accession>A0ABY6LAI3</accession>
<name>A0ABY6LAI3_9ARAC</name>
<dbReference type="EMBL" id="CP092876">
    <property type="protein sequence ID" value="UYV76760.1"/>
    <property type="molecule type" value="Genomic_DNA"/>
</dbReference>
<evidence type="ECO:0000313" key="3">
    <source>
        <dbReference type="Proteomes" id="UP001235939"/>
    </source>
</evidence>
<evidence type="ECO:0000256" key="1">
    <source>
        <dbReference type="SAM" id="MobiDB-lite"/>
    </source>
</evidence>
<feature type="region of interest" description="Disordered" evidence="1">
    <location>
        <begin position="132"/>
        <end position="163"/>
    </location>
</feature>
<proteinExistence type="predicted"/>